<comment type="caution">
    <text evidence="2">The sequence shown here is derived from an EMBL/GenBank/DDBJ whole genome shotgun (WGS) entry which is preliminary data.</text>
</comment>
<keyword evidence="1" id="KW-0812">Transmembrane</keyword>
<reference evidence="2 3" key="1">
    <citation type="submission" date="2018-08" db="EMBL/GenBank/DDBJ databases">
        <title>Mucilaginibacter terrae sp. nov., isolated from manganese diggings.</title>
        <authorList>
            <person name="Huang Y."/>
            <person name="Zhou Z."/>
        </authorList>
    </citation>
    <scope>NUCLEOTIDE SEQUENCE [LARGE SCALE GENOMIC DNA]</scope>
    <source>
        <strain evidence="2 3">ZH6</strain>
    </source>
</reference>
<organism evidence="2 3">
    <name type="scientific">Mucilaginibacter terrenus</name>
    <dbReference type="NCBI Taxonomy" id="2482727"/>
    <lineage>
        <taxon>Bacteria</taxon>
        <taxon>Pseudomonadati</taxon>
        <taxon>Bacteroidota</taxon>
        <taxon>Sphingobacteriia</taxon>
        <taxon>Sphingobacteriales</taxon>
        <taxon>Sphingobacteriaceae</taxon>
        <taxon>Mucilaginibacter</taxon>
    </lineage>
</organism>
<keyword evidence="1" id="KW-0472">Membrane</keyword>
<feature type="transmembrane region" description="Helical" evidence="1">
    <location>
        <begin position="97"/>
        <end position="122"/>
    </location>
</feature>
<protein>
    <submittedName>
        <fullName evidence="2">Uncharacterized protein</fullName>
    </submittedName>
</protein>
<dbReference type="AlphaFoldDB" id="A0A3E2NJ58"/>
<feature type="transmembrane region" description="Helical" evidence="1">
    <location>
        <begin position="27"/>
        <end position="50"/>
    </location>
</feature>
<keyword evidence="3" id="KW-1185">Reference proteome</keyword>
<name>A0A3E2NJ58_9SPHI</name>
<dbReference type="EMBL" id="QWDE01000008">
    <property type="protein sequence ID" value="RFZ81034.1"/>
    <property type="molecule type" value="Genomic_DNA"/>
</dbReference>
<feature type="transmembrane region" description="Helical" evidence="1">
    <location>
        <begin position="5"/>
        <end position="21"/>
    </location>
</feature>
<evidence type="ECO:0000313" key="2">
    <source>
        <dbReference type="EMBL" id="RFZ81034.1"/>
    </source>
</evidence>
<dbReference type="RefSeq" id="WP_117385072.1">
    <property type="nucleotide sequence ID" value="NZ_QWDE01000008.1"/>
</dbReference>
<keyword evidence="1" id="KW-1133">Transmembrane helix</keyword>
<gene>
    <name evidence="2" type="ORF">DYU05_20655</name>
</gene>
<sequence>MKKVFFEIGLVIAFTLVYLLVPGIRLPLIITFGVLGIWLLPVQLFLSVSFKNWQDELSGRFHHLPTQERLLQVKGTFNGLDPIEVSKLRLFYINVSFFHYLLMVFYGLSFLLIGLLFLGFGVYSKGTYFVAISLLGFIITCFIGYVLIGQIFPAGNKKNIDAVFYLFWSKDWQKQLFALGQIDKEDFQLLRKPQSFYDFWRQGKTIEEKEMAFKKLIDDLNRHSKNGPLFKYNEQGKIELTEIIRNGAPDKTLAGFLKYCIKDRKILSEDILKKSHRGLLHSVFMIGQNKGLVVLENERFKTLPDDYVEVYKSILKE</sequence>
<evidence type="ECO:0000313" key="3">
    <source>
        <dbReference type="Proteomes" id="UP000260823"/>
    </source>
</evidence>
<evidence type="ECO:0000256" key="1">
    <source>
        <dbReference type="SAM" id="Phobius"/>
    </source>
</evidence>
<feature type="transmembrane region" description="Helical" evidence="1">
    <location>
        <begin position="128"/>
        <end position="148"/>
    </location>
</feature>
<dbReference type="OrthoDB" id="744316at2"/>
<accession>A0A3E2NJ58</accession>
<proteinExistence type="predicted"/>
<dbReference type="Proteomes" id="UP000260823">
    <property type="component" value="Unassembled WGS sequence"/>
</dbReference>